<sequence>MANGDAKFQLSLAQLRDVRNVWFEQLTRPEDFILPEKKHNQHWFFGNEAFDRLCVDRFAGVLEGIRKSGIRTGDDMLEIVKPDNPLDWVSLIILLDQIPRNCYRDDTAAVAFTFFDPMAREVALAAMSQGLPEAIPEFRWQLAYRKWFYLPFVHSEDLEAHVLATRGFEMMQKDVYDLAEEIDGAEQLEVSNGHELLETSNGNGQLKASNGHEQLDYRARAAKMIQANAARSRSTLDAWVDAEKRHLDILKRFGRYPHRNVALGRVSTAEEREFLENGGETFARPKATVNVEGCGAAEVKN</sequence>
<protein>
    <recommendedName>
        <fullName evidence="3">DUF924-domain-containing protein</fullName>
    </recommendedName>
</protein>
<evidence type="ECO:0000313" key="1">
    <source>
        <dbReference type="EMBL" id="PHH76531.1"/>
    </source>
</evidence>
<name>A0A2C5ZBH5_9HYPO</name>
<dbReference type="Gene3D" id="1.20.58.320">
    <property type="entry name" value="TPR-like"/>
    <property type="match status" value="1"/>
</dbReference>
<evidence type="ECO:0000313" key="2">
    <source>
        <dbReference type="Proteomes" id="UP000224854"/>
    </source>
</evidence>
<dbReference type="EMBL" id="NJEU01000312">
    <property type="protein sequence ID" value="PHH76531.1"/>
    <property type="molecule type" value="Genomic_DNA"/>
</dbReference>
<dbReference type="InterPro" id="IPR010323">
    <property type="entry name" value="DUF924"/>
</dbReference>
<dbReference type="InterPro" id="IPR011990">
    <property type="entry name" value="TPR-like_helical_dom_sf"/>
</dbReference>
<dbReference type="AlphaFoldDB" id="A0A2C5ZBH5"/>
<evidence type="ECO:0008006" key="3">
    <source>
        <dbReference type="Google" id="ProtNLM"/>
    </source>
</evidence>
<dbReference type="OrthoDB" id="414698at2759"/>
<gene>
    <name evidence="1" type="ORF">CDD82_3955</name>
</gene>
<accession>A0A2C5ZBH5</accession>
<dbReference type="Gene3D" id="1.25.40.10">
    <property type="entry name" value="Tetratricopeptide repeat domain"/>
    <property type="match status" value="1"/>
</dbReference>
<keyword evidence="2" id="KW-1185">Reference proteome</keyword>
<dbReference type="Proteomes" id="UP000224854">
    <property type="component" value="Unassembled WGS sequence"/>
</dbReference>
<dbReference type="SUPFAM" id="SSF48452">
    <property type="entry name" value="TPR-like"/>
    <property type="match status" value="2"/>
</dbReference>
<comment type="caution">
    <text evidence="1">The sequence shown here is derived from an EMBL/GenBank/DDBJ whole genome shotgun (WGS) entry which is preliminary data.</text>
</comment>
<dbReference type="Pfam" id="PF06041">
    <property type="entry name" value="DUF924"/>
    <property type="match status" value="2"/>
</dbReference>
<proteinExistence type="predicted"/>
<organism evidence="1 2">
    <name type="scientific">Ophiocordyceps australis</name>
    <dbReference type="NCBI Taxonomy" id="1399860"/>
    <lineage>
        <taxon>Eukaryota</taxon>
        <taxon>Fungi</taxon>
        <taxon>Dikarya</taxon>
        <taxon>Ascomycota</taxon>
        <taxon>Pezizomycotina</taxon>
        <taxon>Sordariomycetes</taxon>
        <taxon>Hypocreomycetidae</taxon>
        <taxon>Hypocreales</taxon>
        <taxon>Ophiocordycipitaceae</taxon>
        <taxon>Ophiocordyceps</taxon>
    </lineage>
</organism>
<reference evidence="1 2" key="1">
    <citation type="submission" date="2017-06" db="EMBL/GenBank/DDBJ databases">
        <title>Ant-infecting Ophiocordyceps genomes reveal a high diversity of potential behavioral manipulation genes and a possible major role for enterotoxins.</title>
        <authorList>
            <person name="De Bekker C."/>
            <person name="Evans H.C."/>
            <person name="Brachmann A."/>
            <person name="Hughes D.P."/>
        </authorList>
    </citation>
    <scope>NUCLEOTIDE SEQUENCE [LARGE SCALE GENOMIC DNA]</scope>
    <source>
        <strain evidence="1 2">1348a</strain>
    </source>
</reference>